<evidence type="ECO:0000256" key="2">
    <source>
        <dbReference type="ARBA" id="ARBA00022670"/>
    </source>
</evidence>
<protein>
    <recommendedName>
        <fullName evidence="9">Extracelular serine carboxypeptidase</fullName>
    </recommendedName>
</protein>
<evidence type="ECO:0008006" key="9">
    <source>
        <dbReference type="Google" id="ProtNLM"/>
    </source>
</evidence>
<proteinExistence type="inferred from homology"/>
<dbReference type="GO" id="GO:0006508">
    <property type="term" value="P:proteolysis"/>
    <property type="evidence" value="ECO:0007669"/>
    <property type="project" value="UniProtKB-KW"/>
</dbReference>
<evidence type="ECO:0000313" key="7">
    <source>
        <dbReference type="EMBL" id="TQB77420.1"/>
    </source>
</evidence>
<name>A0A507R805_MONPU</name>
<evidence type="ECO:0000256" key="6">
    <source>
        <dbReference type="SAM" id="SignalP"/>
    </source>
</evidence>
<gene>
    <name evidence="7" type="ORF">MPDQ_003059</name>
</gene>
<comment type="caution">
    <text evidence="7">The sequence shown here is derived from an EMBL/GenBank/DDBJ whole genome shotgun (WGS) entry which is preliminary data.</text>
</comment>
<evidence type="ECO:0000256" key="5">
    <source>
        <dbReference type="ARBA" id="ARBA00023180"/>
    </source>
</evidence>
<feature type="signal peptide" evidence="6">
    <location>
        <begin position="1"/>
        <end position="21"/>
    </location>
</feature>
<dbReference type="InterPro" id="IPR029058">
    <property type="entry name" value="AB_hydrolase_fold"/>
</dbReference>
<dbReference type="PANTHER" id="PTHR11010:SF117">
    <property type="entry name" value="SERINE PROTEASE 16"/>
    <property type="match status" value="1"/>
</dbReference>
<dbReference type="Pfam" id="PF05577">
    <property type="entry name" value="Peptidase_S28"/>
    <property type="match status" value="2"/>
</dbReference>
<feature type="chain" id="PRO_5021364163" description="Extracelular serine carboxypeptidase" evidence="6">
    <location>
        <begin position="22"/>
        <end position="548"/>
    </location>
</feature>
<dbReference type="Gene3D" id="3.40.50.1820">
    <property type="entry name" value="alpha/beta hydrolase"/>
    <property type="match status" value="2"/>
</dbReference>
<dbReference type="AlphaFoldDB" id="A0A507R805"/>
<evidence type="ECO:0000256" key="3">
    <source>
        <dbReference type="ARBA" id="ARBA00022729"/>
    </source>
</evidence>
<keyword evidence="3 6" id="KW-0732">Signal</keyword>
<dbReference type="EMBL" id="VIFY01000002">
    <property type="protein sequence ID" value="TQB77420.1"/>
    <property type="molecule type" value="Genomic_DNA"/>
</dbReference>
<dbReference type="SUPFAM" id="SSF53474">
    <property type="entry name" value="alpha/beta-Hydrolases"/>
    <property type="match status" value="1"/>
</dbReference>
<comment type="similarity">
    <text evidence="1">Belongs to the peptidase S28 family.</text>
</comment>
<evidence type="ECO:0000256" key="4">
    <source>
        <dbReference type="ARBA" id="ARBA00022801"/>
    </source>
</evidence>
<dbReference type="PANTHER" id="PTHR11010">
    <property type="entry name" value="PROTEASE S28 PRO-X CARBOXYPEPTIDASE-RELATED"/>
    <property type="match status" value="1"/>
</dbReference>
<organism evidence="7 8">
    <name type="scientific">Monascus purpureus</name>
    <name type="common">Red mold</name>
    <name type="synonym">Monascus anka</name>
    <dbReference type="NCBI Taxonomy" id="5098"/>
    <lineage>
        <taxon>Eukaryota</taxon>
        <taxon>Fungi</taxon>
        <taxon>Dikarya</taxon>
        <taxon>Ascomycota</taxon>
        <taxon>Pezizomycotina</taxon>
        <taxon>Eurotiomycetes</taxon>
        <taxon>Eurotiomycetidae</taxon>
        <taxon>Eurotiales</taxon>
        <taxon>Aspergillaceae</taxon>
        <taxon>Monascus</taxon>
    </lineage>
</organism>
<sequence>MILSMLFTALLGAVSCTSALAIDPTGSRLQPRQDDKYPAHTIDQPIDHFPDSDRYLPHTNATFKQRYFFDSSYYKPGGPVFLYIGGETSGPSRFSNLETGIIQILMQEFNGLGVILENRYYGESYPFDESTTDNLAYLTTEQTIADNAYFATHAVFPGVDADLTAPGTPWILYGGSLAGAQTAFSVKQYSDILFGGIASSGVIHAVHGYPEWYAPIQKYAPQDCVASINHIIDKFDTLVLEGQRDAINTFKSLFGLESLTDDRDFAMTIAFPLGGPMNYPTNTWQELGWNSSFGSDDFWNFCNNVTNLYAPEEITKVDYVLANYTNGEPWTNLGNYANYVKEVVLGYCPSGDYGNSECFNTQNGKKPLPLAAILTSSRNTHFQIETYWADTTNTATRSYLYSTCTEQGAYQVAPVFGPSLISRVLQLDYTQQWCTWAFPKGQYNSVPPTGPNLWWYNHFGDLDFSADRLAFIDGDQDVWLDLCYHSNEAPPRLSSDLHPELLISGAGHHWDSYGILDVDAEPQFIRNAHLWEIRTVEKWLRTFKDWKS</sequence>
<keyword evidence="4" id="KW-0378">Hydrolase</keyword>
<keyword evidence="8" id="KW-1185">Reference proteome</keyword>
<keyword evidence="2" id="KW-0645">Protease</keyword>
<evidence type="ECO:0000313" key="8">
    <source>
        <dbReference type="Proteomes" id="UP000319663"/>
    </source>
</evidence>
<dbReference type="GO" id="GO:0008239">
    <property type="term" value="F:dipeptidyl-peptidase activity"/>
    <property type="evidence" value="ECO:0007669"/>
    <property type="project" value="TreeGrafter"/>
</dbReference>
<dbReference type="GO" id="GO:0070008">
    <property type="term" value="F:serine-type exopeptidase activity"/>
    <property type="evidence" value="ECO:0007669"/>
    <property type="project" value="InterPro"/>
</dbReference>
<dbReference type="InterPro" id="IPR008758">
    <property type="entry name" value="Peptidase_S28"/>
</dbReference>
<keyword evidence="5" id="KW-0325">Glycoprotein</keyword>
<dbReference type="Proteomes" id="UP000319663">
    <property type="component" value="Unassembled WGS sequence"/>
</dbReference>
<evidence type="ECO:0000256" key="1">
    <source>
        <dbReference type="ARBA" id="ARBA00011079"/>
    </source>
</evidence>
<reference evidence="7 8" key="1">
    <citation type="submission" date="2019-06" db="EMBL/GenBank/DDBJ databases">
        <title>Wine fermentation using esterase from Monascus purpureus.</title>
        <authorList>
            <person name="Geng C."/>
            <person name="Zhang Y."/>
        </authorList>
    </citation>
    <scope>NUCLEOTIDE SEQUENCE [LARGE SCALE GENOMIC DNA]</scope>
    <source>
        <strain evidence="7">HQ1</strain>
    </source>
</reference>
<accession>A0A507R805</accession>